<evidence type="ECO:0000256" key="10">
    <source>
        <dbReference type="SAM" id="SignalP"/>
    </source>
</evidence>
<comment type="subcellular location">
    <subcellularLocation>
        <location evidence="1 8">Cell outer membrane</location>
        <topology evidence="1 8">Multi-pass membrane protein</topology>
    </subcellularLocation>
</comment>
<comment type="similarity">
    <text evidence="8 9">Belongs to the TonB-dependent receptor family.</text>
</comment>
<sequence length="973" mass="103556">MKKTQMVIAINTALLGMTFASSGMVFAAEAEDGANKVERIAVTGSRIKRTDLETAQPLLNISRDDIDRSGLSSLSNLLKEIATNGASLGLQTNNGNTGGAATVSLRNCGSARTLVLINGRRWIPQLGGNVDVSTIPLAAVERIEVLKDGASTIYGTDAICGVVNVITRNDFDGAEFSGSMGGYEQGDGEQETASITFGGAGEKTSLLMNVAYTKQESILGGDRDISSVPIYNLPANISGSGGRASPTTPYGQYTATVDGVRGSYTLDQSKTGCVANQECTSVGDFKLYDRLTDGYNFAPVNYIQQPSETTSLYLQAAHQLNDAITAKSDVMYSQRTSEAQLAAQPMGGLAISKDSVYNPFGEDITGGSFRPIVAPRSFAADVDTWRVSGSLEGDFELADRSFYWDAFAAFSETNSVFLKNGFFDSNKVKAALGASSITNGVATCDGNAACVPLNIFGGPDGVTQEMLDYISVSPRNLASQTLHNYGASIGGDVVELPAGMLAFVAGVEYQRHAGYDSPDPLTVAGQVLGDNASQPTEGSFSVSEAFAETVIPLLADLPYVKKVELNAAVRVSDYSNFGNTTNPSFKLTYAPVDDVMFRASISDGFRAPSLTELYSGQNDSRPAATDPCDIKSVAYTSSAQTRANCLAAGVSTTFEQKDPQFRAKIGGNPDLQPETSTSKIVGVVYNPSQIEGLGLTLDWFNVQIENLIGTNTAQTIANRCYIQGISQYCNLITRDMTGALNSNPGEISNLLALSQNFVGGYETEGYDLNVTYNFTTSVGDWQVNWDSTYVDYAGDIGQPDRGDVNVDGNISGGNSVGKLTAGASGGGSEFRLKSNLTVGWSNDDFFASVTAQFLSKQIESCSNVITVATGVGQPELRDLCSDPDNMATSYAFVPGTTEVVATEVSAPENKLSPTMYFDAQAGWNTNWDSTVSVGIRNLFDKEPPIAYSAFANSYDPSYRIPGRYFYASFKQRF</sequence>
<keyword evidence="7 8" id="KW-0998">Cell outer membrane</keyword>
<evidence type="ECO:0000256" key="8">
    <source>
        <dbReference type="PROSITE-ProRule" id="PRU01360"/>
    </source>
</evidence>
<accession>A0ABQ1JRF6</accession>
<dbReference type="InterPro" id="IPR000531">
    <property type="entry name" value="Beta-barrel_TonB"/>
</dbReference>
<feature type="domain" description="TonB-dependent receptor plug" evidence="12">
    <location>
        <begin position="53"/>
        <end position="162"/>
    </location>
</feature>
<dbReference type="InterPro" id="IPR039426">
    <property type="entry name" value="TonB-dep_rcpt-like"/>
</dbReference>
<evidence type="ECO:0000259" key="11">
    <source>
        <dbReference type="Pfam" id="PF00593"/>
    </source>
</evidence>
<evidence type="ECO:0000256" key="3">
    <source>
        <dbReference type="ARBA" id="ARBA00022452"/>
    </source>
</evidence>
<keyword evidence="14" id="KW-1185">Reference proteome</keyword>
<reference evidence="14" key="1">
    <citation type="journal article" date="2019" name="Int. J. Syst. Evol. Microbiol.">
        <title>The Global Catalogue of Microorganisms (GCM) 10K type strain sequencing project: providing services to taxonomists for standard genome sequencing and annotation.</title>
        <authorList>
            <consortium name="The Broad Institute Genomics Platform"/>
            <consortium name="The Broad Institute Genome Sequencing Center for Infectious Disease"/>
            <person name="Wu L."/>
            <person name="Ma J."/>
        </authorList>
    </citation>
    <scope>NUCLEOTIDE SEQUENCE [LARGE SCALE GENOMIC DNA]</scope>
    <source>
        <strain evidence="14">CGMCC 1.15339</strain>
    </source>
</reference>
<dbReference type="InterPro" id="IPR037066">
    <property type="entry name" value="Plug_dom_sf"/>
</dbReference>
<keyword evidence="13" id="KW-0675">Receptor</keyword>
<dbReference type="Gene3D" id="2.40.170.20">
    <property type="entry name" value="TonB-dependent receptor, beta-barrel domain"/>
    <property type="match status" value="1"/>
</dbReference>
<feature type="chain" id="PRO_5046730132" evidence="10">
    <location>
        <begin position="28"/>
        <end position="973"/>
    </location>
</feature>
<evidence type="ECO:0000256" key="2">
    <source>
        <dbReference type="ARBA" id="ARBA00022448"/>
    </source>
</evidence>
<dbReference type="PANTHER" id="PTHR47234">
    <property type="match status" value="1"/>
</dbReference>
<organism evidence="13 14">
    <name type="scientific">Shewanella inventionis</name>
    <dbReference type="NCBI Taxonomy" id="1738770"/>
    <lineage>
        <taxon>Bacteria</taxon>
        <taxon>Pseudomonadati</taxon>
        <taxon>Pseudomonadota</taxon>
        <taxon>Gammaproteobacteria</taxon>
        <taxon>Alteromonadales</taxon>
        <taxon>Shewanellaceae</taxon>
        <taxon>Shewanella</taxon>
    </lineage>
</organism>
<dbReference type="InterPro" id="IPR012910">
    <property type="entry name" value="Plug_dom"/>
</dbReference>
<evidence type="ECO:0000256" key="6">
    <source>
        <dbReference type="ARBA" id="ARBA00023136"/>
    </source>
</evidence>
<keyword evidence="4 8" id="KW-0812">Transmembrane</keyword>
<name>A0ABQ1JRF6_9GAMM</name>
<dbReference type="RefSeq" id="WP_188740737.1">
    <property type="nucleotide sequence ID" value="NZ_BMII01000038.1"/>
</dbReference>
<keyword evidence="10" id="KW-0732">Signal</keyword>
<keyword evidence="6 8" id="KW-0472">Membrane</keyword>
<proteinExistence type="inferred from homology"/>
<feature type="domain" description="TonB-dependent receptor-like beta-barrel" evidence="11">
    <location>
        <begin position="377"/>
        <end position="938"/>
    </location>
</feature>
<dbReference type="Pfam" id="PF07715">
    <property type="entry name" value="Plug"/>
    <property type="match status" value="1"/>
</dbReference>
<dbReference type="Proteomes" id="UP000617555">
    <property type="component" value="Unassembled WGS sequence"/>
</dbReference>
<keyword evidence="2 8" id="KW-0813">Transport</keyword>
<evidence type="ECO:0000256" key="4">
    <source>
        <dbReference type="ARBA" id="ARBA00022692"/>
    </source>
</evidence>
<protein>
    <submittedName>
        <fullName evidence="13">TonB-dependent receptor</fullName>
    </submittedName>
</protein>
<dbReference type="Pfam" id="PF00593">
    <property type="entry name" value="TonB_dep_Rec_b-barrel"/>
    <property type="match status" value="1"/>
</dbReference>
<dbReference type="PROSITE" id="PS52016">
    <property type="entry name" value="TONB_DEPENDENT_REC_3"/>
    <property type="match status" value="1"/>
</dbReference>
<dbReference type="Gene3D" id="2.170.130.10">
    <property type="entry name" value="TonB-dependent receptor, plug domain"/>
    <property type="match status" value="1"/>
</dbReference>
<feature type="signal peptide" evidence="10">
    <location>
        <begin position="1"/>
        <end position="27"/>
    </location>
</feature>
<dbReference type="PANTHER" id="PTHR47234:SF2">
    <property type="entry name" value="TONB-DEPENDENT RECEPTOR"/>
    <property type="match status" value="1"/>
</dbReference>
<dbReference type="InterPro" id="IPR036942">
    <property type="entry name" value="Beta-barrel_TonB_sf"/>
</dbReference>
<keyword evidence="5 9" id="KW-0798">TonB box</keyword>
<evidence type="ECO:0000256" key="9">
    <source>
        <dbReference type="RuleBase" id="RU003357"/>
    </source>
</evidence>
<dbReference type="SUPFAM" id="SSF56935">
    <property type="entry name" value="Porins"/>
    <property type="match status" value="1"/>
</dbReference>
<gene>
    <name evidence="13" type="primary">btuB</name>
    <name evidence="13" type="ORF">GCM10011607_36620</name>
</gene>
<evidence type="ECO:0000256" key="7">
    <source>
        <dbReference type="ARBA" id="ARBA00023237"/>
    </source>
</evidence>
<evidence type="ECO:0000256" key="1">
    <source>
        <dbReference type="ARBA" id="ARBA00004571"/>
    </source>
</evidence>
<evidence type="ECO:0000313" key="13">
    <source>
        <dbReference type="EMBL" id="GGB72834.1"/>
    </source>
</evidence>
<keyword evidence="3 8" id="KW-1134">Transmembrane beta strand</keyword>
<evidence type="ECO:0000259" key="12">
    <source>
        <dbReference type="Pfam" id="PF07715"/>
    </source>
</evidence>
<dbReference type="EMBL" id="BMII01000038">
    <property type="protein sequence ID" value="GGB72834.1"/>
    <property type="molecule type" value="Genomic_DNA"/>
</dbReference>
<comment type="caution">
    <text evidence="13">The sequence shown here is derived from an EMBL/GenBank/DDBJ whole genome shotgun (WGS) entry which is preliminary data.</text>
</comment>
<evidence type="ECO:0000256" key="5">
    <source>
        <dbReference type="ARBA" id="ARBA00023077"/>
    </source>
</evidence>
<evidence type="ECO:0000313" key="14">
    <source>
        <dbReference type="Proteomes" id="UP000617555"/>
    </source>
</evidence>